<dbReference type="PANTHER" id="PTHR33446:SF2">
    <property type="entry name" value="PROTEIN TONB"/>
    <property type="match status" value="1"/>
</dbReference>
<evidence type="ECO:0000313" key="12">
    <source>
        <dbReference type="Proteomes" id="UP000518300"/>
    </source>
</evidence>
<dbReference type="GO" id="GO:0031992">
    <property type="term" value="F:energy transducer activity"/>
    <property type="evidence" value="ECO:0007669"/>
    <property type="project" value="TreeGrafter"/>
</dbReference>
<evidence type="ECO:0000256" key="2">
    <source>
        <dbReference type="ARBA" id="ARBA00006555"/>
    </source>
</evidence>
<dbReference type="PANTHER" id="PTHR33446">
    <property type="entry name" value="PROTEIN TONB-RELATED"/>
    <property type="match status" value="1"/>
</dbReference>
<gene>
    <name evidence="11" type="ORF">HG543_48655</name>
</gene>
<keyword evidence="8" id="KW-1133">Transmembrane helix</keyword>
<dbReference type="InterPro" id="IPR037682">
    <property type="entry name" value="TonB_C"/>
</dbReference>
<comment type="subcellular location">
    <subcellularLocation>
        <location evidence="1">Cell inner membrane</location>
        <topology evidence="1">Single-pass membrane protein</topology>
        <orientation evidence="1">Periplasmic side</orientation>
    </subcellularLocation>
</comment>
<keyword evidence="6" id="KW-0812">Transmembrane</keyword>
<keyword evidence="7" id="KW-0653">Protein transport</keyword>
<evidence type="ECO:0000256" key="7">
    <source>
        <dbReference type="ARBA" id="ARBA00022927"/>
    </source>
</evidence>
<dbReference type="RefSeq" id="WP_169351805.1">
    <property type="nucleotide sequence ID" value="NZ_JABBJJ010000455.1"/>
</dbReference>
<evidence type="ECO:0000256" key="5">
    <source>
        <dbReference type="ARBA" id="ARBA00022519"/>
    </source>
</evidence>
<evidence type="ECO:0000259" key="10">
    <source>
        <dbReference type="PROSITE" id="PS52015"/>
    </source>
</evidence>
<dbReference type="EMBL" id="JABBJJ010000455">
    <property type="protein sequence ID" value="NMO22678.1"/>
    <property type="molecule type" value="Genomic_DNA"/>
</dbReference>
<reference evidence="11 12" key="1">
    <citation type="submission" date="2020-04" db="EMBL/GenBank/DDBJ databases">
        <title>Draft genome of Pyxidicoccus fallax type strain.</title>
        <authorList>
            <person name="Whitworth D.E."/>
        </authorList>
    </citation>
    <scope>NUCLEOTIDE SEQUENCE [LARGE SCALE GENOMIC DNA]</scope>
    <source>
        <strain evidence="11 12">DSM 14698</strain>
    </source>
</reference>
<keyword evidence="12" id="KW-1185">Reference proteome</keyword>
<evidence type="ECO:0000256" key="9">
    <source>
        <dbReference type="ARBA" id="ARBA00023136"/>
    </source>
</evidence>
<dbReference type="Pfam" id="PF03544">
    <property type="entry name" value="TonB_C"/>
    <property type="match status" value="1"/>
</dbReference>
<dbReference type="InterPro" id="IPR006260">
    <property type="entry name" value="TonB/TolA_C"/>
</dbReference>
<keyword evidence="5" id="KW-0997">Cell inner membrane</keyword>
<accession>A0A848LX06</accession>
<sequence>GGIVGASGGTGEAVGLKQVSRPPAVLKQVTPEYPRRARSERIQGLVLVRIIIGTDGKVEPEHTRVIRSVPALDAAAIDAVNRWRFSPAIGREGRPVRVIIEVPVQFSLK</sequence>
<evidence type="ECO:0000256" key="3">
    <source>
        <dbReference type="ARBA" id="ARBA00022448"/>
    </source>
</evidence>
<evidence type="ECO:0000256" key="4">
    <source>
        <dbReference type="ARBA" id="ARBA00022475"/>
    </source>
</evidence>
<evidence type="ECO:0000256" key="1">
    <source>
        <dbReference type="ARBA" id="ARBA00004383"/>
    </source>
</evidence>
<evidence type="ECO:0000256" key="6">
    <source>
        <dbReference type="ARBA" id="ARBA00022692"/>
    </source>
</evidence>
<dbReference type="GO" id="GO:0098797">
    <property type="term" value="C:plasma membrane protein complex"/>
    <property type="evidence" value="ECO:0007669"/>
    <property type="project" value="TreeGrafter"/>
</dbReference>
<dbReference type="Gene3D" id="3.30.1150.10">
    <property type="match status" value="1"/>
</dbReference>
<dbReference type="PROSITE" id="PS52015">
    <property type="entry name" value="TONB_CTD"/>
    <property type="match status" value="1"/>
</dbReference>
<dbReference type="GO" id="GO:0055085">
    <property type="term" value="P:transmembrane transport"/>
    <property type="evidence" value="ECO:0007669"/>
    <property type="project" value="InterPro"/>
</dbReference>
<comment type="similarity">
    <text evidence="2">Belongs to the TonB family.</text>
</comment>
<dbReference type="SUPFAM" id="SSF74653">
    <property type="entry name" value="TolA/TonB C-terminal domain"/>
    <property type="match status" value="1"/>
</dbReference>
<evidence type="ECO:0000313" key="11">
    <source>
        <dbReference type="EMBL" id="NMO22678.1"/>
    </source>
</evidence>
<dbReference type="InterPro" id="IPR051045">
    <property type="entry name" value="TonB-dependent_transducer"/>
</dbReference>
<dbReference type="GO" id="GO:0015031">
    <property type="term" value="P:protein transport"/>
    <property type="evidence" value="ECO:0007669"/>
    <property type="project" value="UniProtKB-KW"/>
</dbReference>
<proteinExistence type="inferred from homology"/>
<keyword evidence="4" id="KW-1003">Cell membrane</keyword>
<organism evidence="11 12">
    <name type="scientific">Pyxidicoccus fallax</name>
    <dbReference type="NCBI Taxonomy" id="394095"/>
    <lineage>
        <taxon>Bacteria</taxon>
        <taxon>Pseudomonadati</taxon>
        <taxon>Myxococcota</taxon>
        <taxon>Myxococcia</taxon>
        <taxon>Myxococcales</taxon>
        <taxon>Cystobacterineae</taxon>
        <taxon>Myxococcaceae</taxon>
        <taxon>Pyxidicoccus</taxon>
    </lineage>
</organism>
<feature type="non-terminal residue" evidence="11">
    <location>
        <position position="1"/>
    </location>
</feature>
<comment type="caution">
    <text evidence="11">The sequence shown here is derived from an EMBL/GenBank/DDBJ whole genome shotgun (WGS) entry which is preliminary data.</text>
</comment>
<dbReference type="NCBIfam" id="TIGR01352">
    <property type="entry name" value="tonB_Cterm"/>
    <property type="match status" value="1"/>
</dbReference>
<dbReference type="AlphaFoldDB" id="A0A848LX06"/>
<dbReference type="Proteomes" id="UP000518300">
    <property type="component" value="Unassembled WGS sequence"/>
</dbReference>
<feature type="domain" description="TonB C-terminal" evidence="10">
    <location>
        <begin position="18"/>
        <end position="109"/>
    </location>
</feature>
<protein>
    <submittedName>
        <fullName evidence="11">Energy transducer TonB</fullName>
    </submittedName>
</protein>
<evidence type="ECO:0000256" key="8">
    <source>
        <dbReference type="ARBA" id="ARBA00022989"/>
    </source>
</evidence>
<keyword evidence="3" id="KW-0813">Transport</keyword>
<keyword evidence="9" id="KW-0472">Membrane</keyword>
<name>A0A848LX06_9BACT</name>